<dbReference type="AlphaFoldDB" id="A0A6A3NNU8"/>
<dbReference type="EMBL" id="QXFU01000282">
    <property type="protein sequence ID" value="KAE9037924.1"/>
    <property type="molecule type" value="Genomic_DNA"/>
</dbReference>
<evidence type="ECO:0000313" key="4">
    <source>
        <dbReference type="Proteomes" id="UP000429607"/>
    </source>
</evidence>
<dbReference type="Proteomes" id="UP000435112">
    <property type="component" value="Unassembled WGS sequence"/>
</dbReference>
<dbReference type="Proteomes" id="UP000429607">
    <property type="component" value="Unassembled WGS sequence"/>
</dbReference>
<sequence length="218" mass="25343">MPAFNVPQSAQLTSVEEQLFLRAQDRVRIYFQEFEELEGFAVLGANLQRLLVKVQFELRSIFLHHHDAACKAEQVQAELAACKQDLERQRSVCDEVIAAARKLARSAPAALEQRTNELQSFHAAEVKLREKQWTAQTDKRLQDHVQVLSDKYARQRELLELENAQHVEAVKEKLEAKKDAEIGYLRAQMRLQMTSQLDRETSNLFGSDRRQHRRKLKH</sequence>
<keyword evidence="5" id="KW-1185">Reference proteome</keyword>
<dbReference type="OrthoDB" id="112957at2759"/>
<reference evidence="4 6" key="1">
    <citation type="submission" date="2018-09" db="EMBL/GenBank/DDBJ databases">
        <title>Genomic investigation of the strawberry pathogen Phytophthora fragariae indicates pathogenicity is determined by transcriptional variation in three key races.</title>
        <authorList>
            <person name="Adams T.M."/>
            <person name="Armitage A.D."/>
            <person name="Sobczyk M.K."/>
            <person name="Bates H.J."/>
            <person name="Dunwell J.M."/>
            <person name="Nellist C.F."/>
            <person name="Harrison R.J."/>
        </authorList>
    </citation>
    <scope>NUCLEOTIDE SEQUENCE [LARGE SCALE GENOMIC DNA]</scope>
    <source>
        <strain evidence="2 4">SCRP249</strain>
        <strain evidence="1 6">SCRP324</strain>
        <strain evidence="3 5">SCRP333</strain>
    </source>
</reference>
<protein>
    <submittedName>
        <fullName evidence="2">Uncharacterized protein</fullName>
    </submittedName>
</protein>
<comment type="caution">
    <text evidence="2">The sequence shown here is derived from an EMBL/GenBank/DDBJ whole genome shotgun (WGS) entry which is preliminary data.</text>
</comment>
<proteinExistence type="predicted"/>
<dbReference type="Proteomes" id="UP000434957">
    <property type="component" value="Unassembled WGS sequence"/>
</dbReference>
<organism evidence="2 4">
    <name type="scientific">Phytophthora rubi</name>
    <dbReference type="NCBI Taxonomy" id="129364"/>
    <lineage>
        <taxon>Eukaryota</taxon>
        <taxon>Sar</taxon>
        <taxon>Stramenopiles</taxon>
        <taxon>Oomycota</taxon>
        <taxon>Peronosporomycetes</taxon>
        <taxon>Peronosporales</taxon>
        <taxon>Peronosporaceae</taxon>
        <taxon>Phytophthora</taxon>
    </lineage>
</organism>
<accession>A0A6A3NNU8</accession>
<name>A0A6A3NNU8_9STRA</name>
<dbReference type="EMBL" id="QXFV01000266">
    <property type="protein sequence ID" value="KAE9043309.1"/>
    <property type="molecule type" value="Genomic_DNA"/>
</dbReference>
<evidence type="ECO:0000313" key="3">
    <source>
        <dbReference type="EMBL" id="KAE9348841.1"/>
    </source>
</evidence>
<dbReference type="EMBL" id="QXFT01000272">
    <property type="protein sequence ID" value="KAE9348841.1"/>
    <property type="molecule type" value="Genomic_DNA"/>
</dbReference>
<evidence type="ECO:0000313" key="6">
    <source>
        <dbReference type="Proteomes" id="UP000435112"/>
    </source>
</evidence>
<evidence type="ECO:0000313" key="1">
    <source>
        <dbReference type="EMBL" id="KAE9037924.1"/>
    </source>
</evidence>
<evidence type="ECO:0000313" key="5">
    <source>
        <dbReference type="Proteomes" id="UP000434957"/>
    </source>
</evidence>
<evidence type="ECO:0000313" key="2">
    <source>
        <dbReference type="EMBL" id="KAE9043309.1"/>
    </source>
</evidence>
<gene>
    <name evidence="2" type="ORF">PR001_g5846</name>
    <name evidence="1" type="ORF">PR002_g6297</name>
    <name evidence="3" type="ORF">PR003_g6202</name>
</gene>